<reference evidence="1" key="2">
    <citation type="submission" date="2015-06" db="UniProtKB">
        <authorList>
            <consortium name="EnsemblMetazoa"/>
        </authorList>
    </citation>
    <scope>IDENTIFICATION</scope>
</reference>
<dbReference type="PANTHER" id="PTHR20963">
    <property type="entry name" value="MULTIPLE INOSITOL POLYPHOSPHATE PHOSPHATASE-RELATED"/>
    <property type="match status" value="1"/>
</dbReference>
<dbReference type="EMBL" id="CAQQ02128561">
    <property type="status" value="NOT_ANNOTATED_CDS"/>
    <property type="molecule type" value="Genomic_DNA"/>
</dbReference>
<reference evidence="2" key="1">
    <citation type="submission" date="2013-02" db="EMBL/GenBank/DDBJ databases">
        <authorList>
            <person name="Hughes D."/>
        </authorList>
    </citation>
    <scope>NUCLEOTIDE SEQUENCE</scope>
    <source>
        <strain>Durham</strain>
        <strain evidence="2">NC isolate 2 -- Noor lab</strain>
    </source>
</reference>
<dbReference type="InterPro" id="IPR029033">
    <property type="entry name" value="His_PPase_superfam"/>
</dbReference>
<evidence type="ECO:0000313" key="1">
    <source>
        <dbReference type="EnsemblMetazoa" id="MESCA010926-PA"/>
    </source>
</evidence>
<name>T1H3T8_MEGSC</name>
<dbReference type="EMBL" id="CAQQ02128562">
    <property type="status" value="NOT_ANNOTATED_CDS"/>
    <property type="molecule type" value="Genomic_DNA"/>
</dbReference>
<dbReference type="AlphaFoldDB" id="T1H3T8"/>
<dbReference type="SUPFAM" id="SSF53254">
    <property type="entry name" value="Phosphoglycerate mutase-like"/>
    <property type="match status" value="1"/>
</dbReference>
<keyword evidence="2" id="KW-1185">Reference proteome</keyword>
<dbReference type="Proteomes" id="UP000015102">
    <property type="component" value="Unassembled WGS sequence"/>
</dbReference>
<accession>T1H3T8</accession>
<dbReference type="GO" id="GO:0003993">
    <property type="term" value="F:acid phosphatase activity"/>
    <property type="evidence" value="ECO:0007669"/>
    <property type="project" value="TreeGrafter"/>
</dbReference>
<sequence>MVFCRIDLKDSQLLFLDFKLVHSPQWKSLPCSTPKSTHPNATFYFTHSGTVLKLLSHLGLYKDNFVLTHKDFEKERQFETSKIDAFASNIQFILYDCKDEPKVLTMHQERIVNIPGCTLDNDLCSLSTLKNIFEDSLNCNFDEICQLTNSEESS</sequence>
<dbReference type="HOGENOM" id="CLU_143734_0_0_1"/>
<proteinExistence type="predicted"/>
<protein>
    <submittedName>
        <fullName evidence="1">Uncharacterized protein</fullName>
    </submittedName>
</protein>
<evidence type="ECO:0000313" key="2">
    <source>
        <dbReference type="Proteomes" id="UP000015102"/>
    </source>
</evidence>
<organism evidence="1 2">
    <name type="scientific">Megaselia scalaris</name>
    <name type="common">Humpbacked fly</name>
    <name type="synonym">Phora scalaris</name>
    <dbReference type="NCBI Taxonomy" id="36166"/>
    <lineage>
        <taxon>Eukaryota</taxon>
        <taxon>Metazoa</taxon>
        <taxon>Ecdysozoa</taxon>
        <taxon>Arthropoda</taxon>
        <taxon>Hexapoda</taxon>
        <taxon>Insecta</taxon>
        <taxon>Pterygota</taxon>
        <taxon>Neoptera</taxon>
        <taxon>Endopterygota</taxon>
        <taxon>Diptera</taxon>
        <taxon>Brachycera</taxon>
        <taxon>Muscomorpha</taxon>
        <taxon>Platypezoidea</taxon>
        <taxon>Phoridae</taxon>
        <taxon>Megaseliini</taxon>
        <taxon>Megaselia</taxon>
    </lineage>
</organism>
<dbReference type="OMA" id="KERQFET"/>
<dbReference type="STRING" id="36166.T1H3T8"/>
<dbReference type="GO" id="GO:0052745">
    <property type="term" value="F:inositol phosphate phosphatase activity"/>
    <property type="evidence" value="ECO:0007669"/>
    <property type="project" value="TreeGrafter"/>
</dbReference>
<dbReference type="EnsemblMetazoa" id="MESCA010926-RA">
    <property type="protein sequence ID" value="MESCA010926-PA"/>
    <property type="gene ID" value="MESCA010926"/>
</dbReference>
<dbReference type="PANTHER" id="PTHR20963:SF51">
    <property type="entry name" value="MULTIPLE INOSITOL POLYPHOSPHATE PHOSPHATASE 1"/>
    <property type="match status" value="1"/>
</dbReference>
<dbReference type="Gene3D" id="3.40.50.1240">
    <property type="entry name" value="Phosphoglycerate mutase-like"/>
    <property type="match status" value="1"/>
</dbReference>